<evidence type="ECO:0000259" key="1">
    <source>
        <dbReference type="Pfam" id="PF06985"/>
    </source>
</evidence>
<keyword evidence="3" id="KW-1185">Reference proteome</keyword>
<dbReference type="EMBL" id="JAIXMP010000003">
    <property type="protein sequence ID" value="KAI9275782.1"/>
    <property type="molecule type" value="Genomic_DNA"/>
</dbReference>
<dbReference type="PANTHER" id="PTHR24148:SF64">
    <property type="entry name" value="HETEROKARYON INCOMPATIBILITY DOMAIN-CONTAINING PROTEIN"/>
    <property type="match status" value="1"/>
</dbReference>
<dbReference type="AlphaFoldDB" id="A0AAD5PJ66"/>
<proteinExistence type="predicted"/>
<dbReference type="PANTHER" id="PTHR24148">
    <property type="entry name" value="ANKYRIN REPEAT DOMAIN-CONTAINING PROTEIN 39 HOMOLOG-RELATED"/>
    <property type="match status" value="1"/>
</dbReference>
<dbReference type="Pfam" id="PF06985">
    <property type="entry name" value="HET"/>
    <property type="match status" value="1"/>
</dbReference>
<feature type="domain" description="Heterokaryon incompatibility" evidence="1">
    <location>
        <begin position="121"/>
        <end position="226"/>
    </location>
</feature>
<evidence type="ECO:0000313" key="2">
    <source>
        <dbReference type="EMBL" id="KAI9275782.1"/>
    </source>
</evidence>
<dbReference type="InterPro" id="IPR052895">
    <property type="entry name" value="HetReg/Transcr_Mod"/>
</dbReference>
<accession>A0AAD5PJ66</accession>
<evidence type="ECO:0000313" key="3">
    <source>
        <dbReference type="Proteomes" id="UP001209540"/>
    </source>
</evidence>
<dbReference type="Proteomes" id="UP001209540">
    <property type="component" value="Unassembled WGS sequence"/>
</dbReference>
<gene>
    <name evidence="2" type="ORF">BDA99DRAFT_532733</name>
</gene>
<reference evidence="2" key="2">
    <citation type="submission" date="2023-02" db="EMBL/GenBank/DDBJ databases">
        <authorList>
            <consortium name="DOE Joint Genome Institute"/>
            <person name="Mondo S.J."/>
            <person name="Chang Y."/>
            <person name="Wang Y."/>
            <person name="Ahrendt S."/>
            <person name="Andreopoulos W."/>
            <person name="Barry K."/>
            <person name="Beard J."/>
            <person name="Benny G.L."/>
            <person name="Blankenship S."/>
            <person name="Bonito G."/>
            <person name="Cuomo C."/>
            <person name="Desiro A."/>
            <person name="Gervers K.A."/>
            <person name="Hundley H."/>
            <person name="Kuo A."/>
            <person name="LaButti K."/>
            <person name="Lang B.F."/>
            <person name="Lipzen A."/>
            <person name="O'Donnell K."/>
            <person name="Pangilinan J."/>
            <person name="Reynolds N."/>
            <person name="Sandor L."/>
            <person name="Smith M.W."/>
            <person name="Tsang A."/>
            <person name="Grigoriev I.V."/>
            <person name="Stajich J.E."/>
            <person name="Spatafora J.W."/>
        </authorList>
    </citation>
    <scope>NUCLEOTIDE SEQUENCE</scope>
    <source>
        <strain evidence="2">RSA 2281</strain>
    </source>
</reference>
<protein>
    <recommendedName>
        <fullName evidence="1">Heterokaryon incompatibility domain-containing protein</fullName>
    </recommendedName>
</protein>
<organism evidence="2 3">
    <name type="scientific">Phascolomyces articulosus</name>
    <dbReference type="NCBI Taxonomy" id="60185"/>
    <lineage>
        <taxon>Eukaryota</taxon>
        <taxon>Fungi</taxon>
        <taxon>Fungi incertae sedis</taxon>
        <taxon>Mucoromycota</taxon>
        <taxon>Mucoromycotina</taxon>
        <taxon>Mucoromycetes</taxon>
        <taxon>Mucorales</taxon>
        <taxon>Lichtheimiaceae</taxon>
        <taxon>Phascolomyces</taxon>
    </lineage>
</organism>
<reference evidence="2" key="1">
    <citation type="journal article" date="2022" name="IScience">
        <title>Evolution of zygomycete secretomes and the origins of terrestrial fungal ecologies.</title>
        <authorList>
            <person name="Chang Y."/>
            <person name="Wang Y."/>
            <person name="Mondo S."/>
            <person name="Ahrendt S."/>
            <person name="Andreopoulos W."/>
            <person name="Barry K."/>
            <person name="Beard J."/>
            <person name="Benny G.L."/>
            <person name="Blankenship S."/>
            <person name="Bonito G."/>
            <person name="Cuomo C."/>
            <person name="Desiro A."/>
            <person name="Gervers K.A."/>
            <person name="Hundley H."/>
            <person name="Kuo A."/>
            <person name="LaButti K."/>
            <person name="Lang B.F."/>
            <person name="Lipzen A."/>
            <person name="O'Donnell K."/>
            <person name="Pangilinan J."/>
            <person name="Reynolds N."/>
            <person name="Sandor L."/>
            <person name="Smith M.E."/>
            <person name="Tsang A."/>
            <person name="Grigoriev I.V."/>
            <person name="Stajich J.E."/>
            <person name="Spatafora J.W."/>
        </authorList>
    </citation>
    <scope>NUCLEOTIDE SEQUENCE</scope>
    <source>
        <strain evidence="2">RSA 2281</strain>
    </source>
</reference>
<sequence>MCITYDTNQRPLFKHLFGWPKTKFNPPYPPSLVRITDMKIISPPPNKNDIKFCAISYPPSIYSGGIIRTDKKDDSETLYQQDDKKTTCKDQGGLHNLITYSPDPSTGKNRPTVENVKFEVILQRLCKDFGVEYLWYDKMCIDSSTKNEEKKYELSNIHYRYRSAQFTIALIPEMELCPKEYDIGERLTVIDDEDNDIPTFFNNNLKHCLRLLQQSKWCKAVWTYVEAIHSSTILFIGKNVHFTSDQIRALNNNRRIDDMLSVQGTRRRSSLYQLVDTLEEMYSFPGSASNLLRHVHARNVTSEQDRVFALVNILNDHKYMFIGHQFDYECPMMDGMVNLYGLLASIDLSVMCFGKPRLGQHNTISQYEFLPSWAGAAGKHAYNILKPTAQDIIRSNNIKGGIMYINCDCVKVYPIKHTIEKRQTTHQDKHTMEKENKKDIVLNIENLFGLSITHYMKQRYLEYGDKVNREDEAVHIADADIIEDGNIKQCVAYMSLLPQDVSSEDECLILDIPFDTKRGFACPVVIDNKDGYYYSIGVVFFTLYDWNFNALTNDPLSCFGTKVKSSLKIR</sequence>
<name>A0AAD5PJ66_9FUNG</name>
<comment type="caution">
    <text evidence="2">The sequence shown here is derived from an EMBL/GenBank/DDBJ whole genome shotgun (WGS) entry which is preliminary data.</text>
</comment>
<dbReference type="InterPro" id="IPR010730">
    <property type="entry name" value="HET"/>
</dbReference>